<accession>A0A9X0CCK6</accession>
<protein>
    <submittedName>
        <fullName evidence="1">Uncharacterized protein</fullName>
    </submittedName>
</protein>
<dbReference type="SUPFAM" id="SSF56399">
    <property type="entry name" value="ADP-ribosylation"/>
    <property type="match status" value="1"/>
</dbReference>
<proteinExistence type="predicted"/>
<dbReference type="InterPro" id="IPR025051">
    <property type="entry name" value="DUF3990"/>
</dbReference>
<organism evidence="1 2">
    <name type="scientific">Desmophyllum pertusum</name>
    <dbReference type="NCBI Taxonomy" id="174260"/>
    <lineage>
        <taxon>Eukaryota</taxon>
        <taxon>Metazoa</taxon>
        <taxon>Cnidaria</taxon>
        <taxon>Anthozoa</taxon>
        <taxon>Hexacorallia</taxon>
        <taxon>Scleractinia</taxon>
        <taxon>Caryophylliina</taxon>
        <taxon>Caryophylliidae</taxon>
        <taxon>Desmophyllum</taxon>
    </lineage>
</organism>
<dbReference type="OrthoDB" id="5964672at2759"/>
<dbReference type="Gene3D" id="3.90.175.10">
    <property type="entry name" value="Diphtheria Toxin, domain 1"/>
    <property type="match status" value="1"/>
</dbReference>
<evidence type="ECO:0000313" key="2">
    <source>
        <dbReference type="Proteomes" id="UP001163046"/>
    </source>
</evidence>
<dbReference type="Proteomes" id="UP001163046">
    <property type="component" value="Unassembled WGS sequence"/>
</dbReference>
<dbReference type="Pfam" id="PF13151">
    <property type="entry name" value="DUF3990"/>
    <property type="match status" value="1"/>
</dbReference>
<keyword evidence="2" id="KW-1185">Reference proteome</keyword>
<name>A0A9X0CCK6_9CNID</name>
<gene>
    <name evidence="1" type="ORF">OS493_037282</name>
</gene>
<comment type="caution">
    <text evidence="1">The sequence shown here is derived from an EMBL/GenBank/DDBJ whole genome shotgun (WGS) entry which is preliminary data.</text>
</comment>
<sequence>MDPRRHEICFSAESSVDEYDDLDYVNDLKLFAANDIIINSGSRVKKLRVLAQEKILSETDYLTTIKQLEVHSFIFKLWLRRIQLTRQEDKEKYNGVNKRYKDFIYKQQKQGYNVEELQEMLPYHEDRIEKALSKTLDEKEKASFEMSEEDVVRFRCNGARICALLGLQLDFLDRLEEMPPEDRDHLTLCEWIVTFLTKNYESVSVTNKSCLNKELLASIGFDPLSSAVETIMARAGSSQQHIEVCEMAKLFIEDEFKYNFLLSPLVGRFPFQSHSTNTWFQLPSRTVEKEINDDLCHVTDVNIINLVTKETHQAASSISDLVSEDEGNIVLFHGTDHESASDILSRGIDLCAGRQKRDFSCGSGFYLTNNFDDALNWANSTTAKPAVLIFQVNQGENLDDARTLNLYENEERWREIVSSFRSDKLTAKTQKSLRAYDLIEGPVATVTTSETSDELVIEPKPSSYQMCLISDDFADKFRQTLHSIMFLDINAVKLC</sequence>
<dbReference type="EMBL" id="MU827846">
    <property type="protein sequence ID" value="KAJ7318871.1"/>
    <property type="molecule type" value="Genomic_DNA"/>
</dbReference>
<dbReference type="AlphaFoldDB" id="A0A9X0CCK6"/>
<evidence type="ECO:0000313" key="1">
    <source>
        <dbReference type="EMBL" id="KAJ7318871.1"/>
    </source>
</evidence>
<reference evidence="1" key="1">
    <citation type="submission" date="2023-01" db="EMBL/GenBank/DDBJ databases">
        <title>Genome assembly of the deep-sea coral Lophelia pertusa.</title>
        <authorList>
            <person name="Herrera S."/>
            <person name="Cordes E."/>
        </authorList>
    </citation>
    <scope>NUCLEOTIDE SEQUENCE</scope>
    <source>
        <strain evidence="1">USNM1676648</strain>
        <tissue evidence="1">Polyp</tissue>
    </source>
</reference>